<evidence type="ECO:0000256" key="1">
    <source>
        <dbReference type="SAM" id="Phobius"/>
    </source>
</evidence>
<evidence type="ECO:0000313" key="2">
    <source>
        <dbReference type="EMBL" id="KAL2828389.1"/>
    </source>
</evidence>
<comment type="caution">
    <text evidence="2">The sequence shown here is derived from an EMBL/GenBank/DDBJ whole genome shotgun (WGS) entry which is preliminary data.</text>
</comment>
<dbReference type="InterPro" id="IPR051276">
    <property type="entry name" value="Saccharopine_DH-like_oxidrdct"/>
</dbReference>
<organism evidence="2 3">
    <name type="scientific">Aspergillus cavernicola</name>
    <dbReference type="NCBI Taxonomy" id="176166"/>
    <lineage>
        <taxon>Eukaryota</taxon>
        <taxon>Fungi</taxon>
        <taxon>Dikarya</taxon>
        <taxon>Ascomycota</taxon>
        <taxon>Pezizomycotina</taxon>
        <taxon>Eurotiomycetes</taxon>
        <taxon>Eurotiomycetidae</taxon>
        <taxon>Eurotiales</taxon>
        <taxon>Aspergillaceae</taxon>
        <taxon>Aspergillus</taxon>
        <taxon>Aspergillus subgen. Nidulantes</taxon>
    </lineage>
</organism>
<sequence>MASSRALDLVLLGPTGYTGKLCAEHITQHLPSDLKWAIAGHSAEKLQTLRSNLQGLHPSRLEPVVEACVNNGTYYVDVTGETPWVRELIAKYHETAKSTGAIIIPSTGVENAPPDLLSWALVKCIQDNLSVGVQDMIIATHEMKASGASGGTLSTILKFKAQPKPKKIAKKPLAQTLFGARFVPEFGILTTSPAEMCDIATVYRSSTMMPEFYGPDFCTEILVKVRSMFVGILIYVGFRISLLALLLPPVRWLVKKFIYAPGQGPSAEGGENDRLAYCHTSTARTHYRDCEGHPWWLCDSAVLGQEFVDRLGKVGVSIETKILDS</sequence>
<keyword evidence="1" id="KW-0812">Transmembrane</keyword>
<keyword evidence="1" id="KW-1133">Transmembrane helix</keyword>
<evidence type="ECO:0008006" key="4">
    <source>
        <dbReference type="Google" id="ProtNLM"/>
    </source>
</evidence>
<evidence type="ECO:0000313" key="3">
    <source>
        <dbReference type="Proteomes" id="UP001610335"/>
    </source>
</evidence>
<keyword evidence="3" id="KW-1185">Reference proteome</keyword>
<dbReference type="Gene3D" id="3.40.50.720">
    <property type="entry name" value="NAD(P)-binding Rossmann-like Domain"/>
    <property type="match status" value="1"/>
</dbReference>
<gene>
    <name evidence="2" type="ORF">BDW59DRAFT_170909</name>
</gene>
<accession>A0ABR4IME3</accession>
<dbReference type="PANTHER" id="PTHR12286:SF5">
    <property type="entry name" value="SACCHAROPINE DEHYDROGENASE-LIKE OXIDOREDUCTASE"/>
    <property type="match status" value="1"/>
</dbReference>
<proteinExistence type="predicted"/>
<protein>
    <recommendedName>
        <fullName evidence="4">Saccharopine dehydrogenase NADP binding domain-containing protein</fullName>
    </recommendedName>
</protein>
<keyword evidence="1" id="KW-0472">Membrane</keyword>
<dbReference type="EMBL" id="JBFXLS010000020">
    <property type="protein sequence ID" value="KAL2828389.1"/>
    <property type="molecule type" value="Genomic_DNA"/>
</dbReference>
<dbReference type="Proteomes" id="UP001610335">
    <property type="component" value="Unassembled WGS sequence"/>
</dbReference>
<dbReference type="PANTHER" id="PTHR12286">
    <property type="entry name" value="SACCHAROPINE DEHYDROGENASE-LIKE OXIDOREDUCTASE"/>
    <property type="match status" value="1"/>
</dbReference>
<feature type="transmembrane region" description="Helical" evidence="1">
    <location>
        <begin position="228"/>
        <end position="247"/>
    </location>
</feature>
<reference evidence="2 3" key="1">
    <citation type="submission" date="2024-07" db="EMBL/GenBank/DDBJ databases">
        <title>Section-level genome sequencing and comparative genomics of Aspergillus sections Usti and Cavernicolus.</title>
        <authorList>
            <consortium name="Lawrence Berkeley National Laboratory"/>
            <person name="Nybo J.L."/>
            <person name="Vesth T.C."/>
            <person name="Theobald S."/>
            <person name="Frisvad J.C."/>
            <person name="Larsen T.O."/>
            <person name="Kjaerboelling I."/>
            <person name="Rothschild-Mancinelli K."/>
            <person name="Lyhne E.K."/>
            <person name="Kogle M.E."/>
            <person name="Barry K."/>
            <person name="Clum A."/>
            <person name="Na H."/>
            <person name="Ledsgaard L."/>
            <person name="Lin J."/>
            <person name="Lipzen A."/>
            <person name="Kuo A."/>
            <person name="Riley R."/>
            <person name="Mondo S."/>
            <person name="LaButti K."/>
            <person name="Haridas S."/>
            <person name="Pangalinan J."/>
            <person name="Salamov A.A."/>
            <person name="Simmons B.A."/>
            <person name="Magnuson J.K."/>
            <person name="Chen J."/>
            <person name="Drula E."/>
            <person name="Henrissat B."/>
            <person name="Wiebenga A."/>
            <person name="Lubbers R.J."/>
            <person name="Gomes A.C."/>
            <person name="Makela M.R."/>
            <person name="Stajich J."/>
            <person name="Grigoriev I.V."/>
            <person name="Mortensen U.H."/>
            <person name="De vries R.P."/>
            <person name="Baker S.E."/>
            <person name="Andersen M.R."/>
        </authorList>
    </citation>
    <scope>NUCLEOTIDE SEQUENCE [LARGE SCALE GENOMIC DNA]</scope>
    <source>
        <strain evidence="2 3">CBS 600.67</strain>
    </source>
</reference>
<name>A0ABR4IME3_9EURO</name>